<name>A0ABP8G5R0_9BACT</name>
<dbReference type="PROSITE" id="PS51257">
    <property type="entry name" value="PROKAR_LIPOPROTEIN"/>
    <property type="match status" value="1"/>
</dbReference>
<keyword evidence="3" id="KW-1185">Reference proteome</keyword>
<dbReference type="EMBL" id="BAABFN010000020">
    <property type="protein sequence ID" value="GAA4317848.1"/>
    <property type="molecule type" value="Genomic_DNA"/>
</dbReference>
<reference evidence="3" key="1">
    <citation type="journal article" date="2019" name="Int. J. Syst. Evol. Microbiol.">
        <title>The Global Catalogue of Microorganisms (GCM) 10K type strain sequencing project: providing services to taxonomists for standard genome sequencing and annotation.</title>
        <authorList>
            <consortium name="The Broad Institute Genomics Platform"/>
            <consortium name="The Broad Institute Genome Sequencing Center for Infectious Disease"/>
            <person name="Wu L."/>
            <person name="Ma J."/>
        </authorList>
    </citation>
    <scope>NUCLEOTIDE SEQUENCE [LARGE SCALE GENOMIC DNA]</scope>
    <source>
        <strain evidence="3">JCM 17664</strain>
    </source>
</reference>
<organism evidence="2 3">
    <name type="scientific">Compostibacter hankyongensis</name>
    <dbReference type="NCBI Taxonomy" id="1007089"/>
    <lineage>
        <taxon>Bacteria</taxon>
        <taxon>Pseudomonadati</taxon>
        <taxon>Bacteroidota</taxon>
        <taxon>Chitinophagia</taxon>
        <taxon>Chitinophagales</taxon>
        <taxon>Chitinophagaceae</taxon>
        <taxon>Compostibacter</taxon>
    </lineage>
</organism>
<dbReference type="Proteomes" id="UP001501207">
    <property type="component" value="Unassembled WGS sequence"/>
</dbReference>
<sequence length="254" mass="28408">MKNLYPVKAERFAMLACLLIFFIASCKKDDVEPPPPPSEAQLYADAVSDAMVADSTEIVDTLWAIDKQDVHLQWKTINGKEYVLMATFMKYPDSYPEGDSITNSWGESWLFIPEQMKERLTPGFTAQSDTIQRICQLLGLPPESSTSNTHIAQVWVRSEQLFRPAGNASITTTTAPGDLVSGNPAGYETWFNAYIISSYYAPLNPGGYHYPWTRLGYTYDWAPGSAHVGLSEYVLRANSGMWVEKTQTAAAFYQ</sequence>
<feature type="signal peptide" evidence="1">
    <location>
        <begin position="1"/>
        <end position="28"/>
    </location>
</feature>
<dbReference type="RefSeq" id="WP_344980837.1">
    <property type="nucleotide sequence ID" value="NZ_BAABFN010000020.1"/>
</dbReference>
<comment type="caution">
    <text evidence="2">The sequence shown here is derived from an EMBL/GenBank/DDBJ whole genome shotgun (WGS) entry which is preliminary data.</text>
</comment>
<protein>
    <submittedName>
        <fullName evidence="2">Uncharacterized protein</fullName>
    </submittedName>
</protein>
<evidence type="ECO:0000313" key="2">
    <source>
        <dbReference type="EMBL" id="GAA4317848.1"/>
    </source>
</evidence>
<proteinExistence type="predicted"/>
<feature type="chain" id="PRO_5046101707" evidence="1">
    <location>
        <begin position="29"/>
        <end position="254"/>
    </location>
</feature>
<evidence type="ECO:0000313" key="3">
    <source>
        <dbReference type="Proteomes" id="UP001501207"/>
    </source>
</evidence>
<evidence type="ECO:0000256" key="1">
    <source>
        <dbReference type="SAM" id="SignalP"/>
    </source>
</evidence>
<accession>A0ABP8G5R0</accession>
<gene>
    <name evidence="2" type="ORF">GCM10023143_30180</name>
</gene>
<keyword evidence="1" id="KW-0732">Signal</keyword>